<dbReference type="CDD" id="cd00546">
    <property type="entry name" value="QFR_TypeD_subunitC"/>
    <property type="match status" value="1"/>
</dbReference>
<keyword evidence="2 5" id="KW-0812">Transmembrane</keyword>
<evidence type="ECO:0000313" key="7">
    <source>
        <dbReference type="Proteomes" id="UP001501479"/>
    </source>
</evidence>
<dbReference type="Gene3D" id="1.20.1300.10">
    <property type="entry name" value="Fumarate reductase/succinate dehydrogenase, transmembrane subunit"/>
    <property type="match status" value="1"/>
</dbReference>
<keyword evidence="4 5" id="KW-0472">Membrane</keyword>
<name>A0ABP7DRB1_9GAMM</name>
<dbReference type="Pfam" id="PF02300">
    <property type="entry name" value="Fumarate_red_C"/>
    <property type="match status" value="1"/>
</dbReference>
<dbReference type="PIRSF" id="PIRSF000180">
    <property type="entry name" value="FrdC"/>
    <property type="match status" value="1"/>
</dbReference>
<evidence type="ECO:0000313" key="6">
    <source>
        <dbReference type="EMBL" id="GAA3708024.1"/>
    </source>
</evidence>
<evidence type="ECO:0000256" key="3">
    <source>
        <dbReference type="ARBA" id="ARBA00022989"/>
    </source>
</evidence>
<reference evidence="7" key="1">
    <citation type="journal article" date="2019" name="Int. J. Syst. Evol. Microbiol.">
        <title>The Global Catalogue of Microorganisms (GCM) 10K type strain sequencing project: providing services to taxonomists for standard genome sequencing and annotation.</title>
        <authorList>
            <consortium name="The Broad Institute Genomics Platform"/>
            <consortium name="The Broad Institute Genome Sequencing Center for Infectious Disease"/>
            <person name="Wu L."/>
            <person name="Ma J."/>
        </authorList>
    </citation>
    <scope>NUCLEOTIDE SEQUENCE [LARGE SCALE GENOMIC DNA]</scope>
    <source>
        <strain evidence="7">JCM 17329</strain>
    </source>
</reference>
<comment type="caution">
    <text evidence="6">The sequence shown here is derived from an EMBL/GenBank/DDBJ whole genome shotgun (WGS) entry which is preliminary data.</text>
</comment>
<dbReference type="SUPFAM" id="SSF81343">
    <property type="entry name" value="Fumarate reductase respiratory complex transmembrane subunits"/>
    <property type="match status" value="1"/>
</dbReference>
<keyword evidence="1 5" id="KW-1003">Cell membrane</keyword>
<accession>A0ABP7DRB1</accession>
<comment type="subunit">
    <text evidence="5">Part of an enzyme complex containing four subunits: a flavoprotein (FrdA), an iron-sulfur protein (FrdB), and two hydrophobic anchor proteins (FrdC and FrdD).</text>
</comment>
<dbReference type="EMBL" id="BAABDS010000023">
    <property type="protein sequence ID" value="GAA3708024.1"/>
    <property type="molecule type" value="Genomic_DNA"/>
</dbReference>
<evidence type="ECO:0000256" key="1">
    <source>
        <dbReference type="ARBA" id="ARBA00022475"/>
    </source>
</evidence>
<comment type="function">
    <text evidence="5">Anchors the catalytic components of the fumarate reductase complex to the cell membrane, binds quinones.</text>
</comment>
<comment type="subcellular location">
    <subcellularLocation>
        <location evidence="5">Cell membrane</location>
        <topology evidence="5">Multi-pass membrane protein</topology>
    </subcellularLocation>
</comment>
<dbReference type="InterPro" id="IPR003510">
    <property type="entry name" value="Fumarate_red_C"/>
</dbReference>
<dbReference type="Proteomes" id="UP001501479">
    <property type="component" value="Unassembled WGS sequence"/>
</dbReference>
<organism evidence="6 7">
    <name type="scientific">Oceanisphaera sediminis</name>
    <dbReference type="NCBI Taxonomy" id="981381"/>
    <lineage>
        <taxon>Bacteria</taxon>
        <taxon>Pseudomonadati</taxon>
        <taxon>Pseudomonadota</taxon>
        <taxon>Gammaproteobacteria</taxon>
        <taxon>Aeromonadales</taxon>
        <taxon>Aeromonadaceae</taxon>
        <taxon>Oceanisphaera</taxon>
    </lineage>
</organism>
<comment type="similarity">
    <text evidence="5">Belongs to the FrdC family.</text>
</comment>
<feature type="transmembrane region" description="Helical" evidence="5">
    <location>
        <begin position="30"/>
        <end position="49"/>
    </location>
</feature>
<keyword evidence="7" id="KW-1185">Reference proteome</keyword>
<dbReference type="InterPro" id="IPR034804">
    <property type="entry name" value="SQR/QFR_C/D"/>
</dbReference>
<dbReference type="HAMAP" id="MF_00708">
    <property type="entry name" value="Fumarate_red_C"/>
    <property type="match status" value="1"/>
</dbReference>
<evidence type="ECO:0000256" key="5">
    <source>
        <dbReference type="HAMAP-Rule" id="MF_00708"/>
    </source>
</evidence>
<dbReference type="RefSeq" id="WP_344963672.1">
    <property type="nucleotide sequence ID" value="NZ_BAABDS010000023.1"/>
</dbReference>
<gene>
    <name evidence="5 6" type="primary">frdC</name>
    <name evidence="6" type="ORF">GCM10022421_13730</name>
</gene>
<sequence>MSARKPYIRPVTAGWWLKKAPYRRYMLREATVLPLTFFSLCLLAGLWALTRGPDAWDGWLDFMAQPLVIGLNLLALAGSLFHAATFFLMMPRVMPVKLRGQRLPAMQVAAAQWAITLGISLFCLLSLVFWE</sequence>
<feature type="transmembrane region" description="Helical" evidence="5">
    <location>
        <begin position="110"/>
        <end position="130"/>
    </location>
</feature>
<feature type="transmembrane region" description="Helical" evidence="5">
    <location>
        <begin position="69"/>
        <end position="89"/>
    </location>
</feature>
<proteinExistence type="inferred from homology"/>
<protein>
    <recommendedName>
        <fullName evidence="5">Fumarate reductase subunit C</fullName>
    </recommendedName>
    <alternativeName>
        <fullName evidence="5">Quinol-fumarate reductase subunit C</fullName>
        <shortName evidence="5">QFR subunit C</shortName>
    </alternativeName>
</protein>
<evidence type="ECO:0000256" key="4">
    <source>
        <dbReference type="ARBA" id="ARBA00023136"/>
    </source>
</evidence>
<evidence type="ECO:0000256" key="2">
    <source>
        <dbReference type="ARBA" id="ARBA00022692"/>
    </source>
</evidence>
<keyword evidence="3 5" id="KW-1133">Transmembrane helix</keyword>